<name>A0A939B806_9BACT</name>
<evidence type="ECO:0000313" key="1">
    <source>
        <dbReference type="EMBL" id="MBM6674321.1"/>
    </source>
</evidence>
<keyword evidence="1" id="KW-0456">Lyase</keyword>
<dbReference type="EMBL" id="JACJJG010000069">
    <property type="protein sequence ID" value="MBM6674321.1"/>
    <property type="molecule type" value="Genomic_DNA"/>
</dbReference>
<comment type="caution">
    <text evidence="1">The sequence shown here is derived from an EMBL/GenBank/DDBJ whole genome shotgun (WGS) entry which is preliminary data.</text>
</comment>
<dbReference type="Gene3D" id="1.50.10.20">
    <property type="match status" value="1"/>
</dbReference>
<dbReference type="GO" id="GO:0030570">
    <property type="term" value="F:pectate lyase activity"/>
    <property type="evidence" value="ECO:0007669"/>
    <property type="project" value="UniProtKB-EC"/>
</dbReference>
<organism evidence="1 2">
    <name type="scientific">Marseilla massiliensis</name>
    <dbReference type="NCBI Taxonomy" id="1841864"/>
    <lineage>
        <taxon>Bacteria</taxon>
        <taxon>Pseudomonadati</taxon>
        <taxon>Bacteroidota</taxon>
        <taxon>Bacteroidia</taxon>
        <taxon>Bacteroidales</taxon>
        <taxon>Prevotellaceae</taxon>
        <taxon>Marseilla</taxon>
    </lineage>
</organism>
<dbReference type="Pfam" id="PF09492">
    <property type="entry name" value="Pec_lyase"/>
    <property type="match status" value="1"/>
</dbReference>
<sequence>MAFVIVPAAQAKGPAKDGREVKKQKWTSMAPRLDDAFFTTAEAARIGDNLLYYQHTSGGWPKNMQLQDELTDNVRKRVDKMKTGRRYATIDNRATSTEMIYLARLYNATQDNRYRDAVIRGFGYLFEAQYDNGGWPQFYPLSKGYYTHITYNDDAMVNVLKLMRDAAKGKAPFAFLPDSIKAKAQASLDRGVDCILKTQVVQNGKKTVWCAQHDEQTLLPANARAFELASLSGQESDDIVLFLMSLSKPSQAIRDCIESAVEWFKKTKIIGKRIERFTNADGKPDYRVVDCAQDDGPCKPLWARFYTLEDNRPFFCDRDGVMKFDISEIGYERRNGYSWYNSEGLKVLKKYDEWKKKYGAGK</sequence>
<reference evidence="1" key="2">
    <citation type="journal article" date="2021" name="Sci. Rep.">
        <title>The distribution of antibiotic resistance genes in chicken gut microbiota commensals.</title>
        <authorList>
            <person name="Juricova H."/>
            <person name="Matiasovicova J."/>
            <person name="Kubasova T."/>
            <person name="Cejkova D."/>
            <person name="Rychlik I."/>
        </authorList>
    </citation>
    <scope>NUCLEOTIDE SEQUENCE</scope>
    <source>
        <strain evidence="1">An824</strain>
    </source>
</reference>
<dbReference type="NCBIfam" id="TIGR02474">
    <property type="entry name" value="pec_lyase"/>
    <property type="match status" value="1"/>
</dbReference>
<dbReference type="SUPFAM" id="SSF81853">
    <property type="entry name" value="Family 10 polysaccharide lyase"/>
    <property type="match status" value="1"/>
</dbReference>
<keyword evidence="2" id="KW-1185">Reference proteome</keyword>
<dbReference type="EC" id="4.2.2.2" evidence="1"/>
<reference evidence="1" key="1">
    <citation type="submission" date="2020-08" db="EMBL/GenBank/DDBJ databases">
        <authorList>
            <person name="Cejkova D."/>
            <person name="Kubasova T."/>
            <person name="Jahodarova E."/>
            <person name="Rychlik I."/>
        </authorList>
    </citation>
    <scope>NUCLEOTIDE SEQUENCE</scope>
    <source>
        <strain evidence="1">An824</strain>
    </source>
</reference>
<evidence type="ECO:0000313" key="2">
    <source>
        <dbReference type="Proteomes" id="UP000706891"/>
    </source>
</evidence>
<protein>
    <submittedName>
        <fullName evidence="1">Pectate lyase</fullName>
        <ecNumber evidence="1">4.2.2.2</ecNumber>
    </submittedName>
</protein>
<gene>
    <name evidence="1" type="primary">pelA</name>
    <name evidence="1" type="ORF">H6A34_10600</name>
</gene>
<dbReference type="InterPro" id="IPR012669">
    <property type="entry name" value="Pectate_lyase"/>
</dbReference>
<dbReference type="Proteomes" id="UP000706891">
    <property type="component" value="Unassembled WGS sequence"/>
</dbReference>
<dbReference type="AlphaFoldDB" id="A0A939B806"/>
<accession>A0A939B806</accession>
<proteinExistence type="predicted"/>